<dbReference type="InterPro" id="IPR006680">
    <property type="entry name" value="Amidohydro-rel"/>
</dbReference>
<gene>
    <name evidence="3" type="ORF">E5672_05585</name>
</gene>
<dbReference type="InterPro" id="IPR032465">
    <property type="entry name" value="ACMSD"/>
</dbReference>
<sequence length="315" mass="35483">MAIPNTMFTTALIFTFFSLSAYSASKYMGPIIDVHVHAYEDDSPLFGLEHPPTLRGKTYRSAKNAAHLKQEVLQRFHKYNVVKAVVTTGELWLEDAPSTILVANAAKPPSILKKQHELGYLDVIAELAPFYEGKRLDHPSIERYFKLAEELGVPIGVHIFPGGPNFGLHYLPEMLGGMRAYNASPGQIENLLVKYPKLKLYIMHGGWPFIEDLKSLLYMHPNVYVDIAVVNWILPEKEVINYILALTDSGFGDRILYGSDQMVWPDIIDDAIATINDSDALTLTQKADIFYNNAAKFLGLTNKQMSQHRTKKNTR</sequence>
<dbReference type="GO" id="GO:0016831">
    <property type="term" value="F:carboxy-lyase activity"/>
    <property type="evidence" value="ECO:0007669"/>
    <property type="project" value="InterPro"/>
</dbReference>
<proteinExistence type="predicted"/>
<dbReference type="Proteomes" id="UP000305471">
    <property type="component" value="Unassembled WGS sequence"/>
</dbReference>
<dbReference type="PANTHER" id="PTHR21240:SF28">
    <property type="entry name" value="ISO-OROTATE DECARBOXYLASE (EUROFUNG)"/>
    <property type="match status" value="1"/>
</dbReference>
<dbReference type="GO" id="GO:0005737">
    <property type="term" value="C:cytoplasm"/>
    <property type="evidence" value="ECO:0007669"/>
    <property type="project" value="TreeGrafter"/>
</dbReference>
<dbReference type="Gene3D" id="3.20.20.140">
    <property type="entry name" value="Metal-dependent hydrolases"/>
    <property type="match status" value="1"/>
</dbReference>
<keyword evidence="1" id="KW-0456">Lyase</keyword>
<feature type="domain" description="Amidohydrolase-related" evidence="2">
    <location>
        <begin position="127"/>
        <end position="300"/>
    </location>
</feature>
<keyword evidence="4" id="KW-1185">Reference proteome</keyword>
<evidence type="ECO:0000259" key="2">
    <source>
        <dbReference type="Pfam" id="PF04909"/>
    </source>
</evidence>
<evidence type="ECO:0000313" key="4">
    <source>
        <dbReference type="Proteomes" id="UP000305471"/>
    </source>
</evidence>
<reference evidence="3 4" key="1">
    <citation type="submission" date="2019-04" db="EMBL/GenBank/DDBJ databases">
        <title>Alteromonas portus sp. nov., an alginate lyase-excreting marine bacterium.</title>
        <authorList>
            <person name="Huang H."/>
            <person name="Mo K."/>
            <person name="Bao S."/>
        </authorList>
    </citation>
    <scope>NUCLEOTIDE SEQUENCE [LARGE SCALE GENOMIC DNA]</scope>
    <source>
        <strain evidence="3 4">HB161718</strain>
    </source>
</reference>
<organism evidence="3 4">
    <name type="scientific">Alteromonas portus</name>
    <dbReference type="NCBI Taxonomy" id="2565549"/>
    <lineage>
        <taxon>Bacteria</taxon>
        <taxon>Pseudomonadati</taxon>
        <taxon>Pseudomonadota</taxon>
        <taxon>Gammaproteobacteria</taxon>
        <taxon>Alteromonadales</taxon>
        <taxon>Alteromonadaceae</taxon>
        <taxon>Alteromonas/Salinimonas group</taxon>
        <taxon>Alteromonas</taxon>
    </lineage>
</organism>
<evidence type="ECO:0000256" key="1">
    <source>
        <dbReference type="ARBA" id="ARBA00023239"/>
    </source>
</evidence>
<accession>A0A4U0ZJA5</accession>
<dbReference type="OrthoDB" id="5450317at2"/>
<dbReference type="GO" id="GO:0019748">
    <property type="term" value="P:secondary metabolic process"/>
    <property type="evidence" value="ECO:0007669"/>
    <property type="project" value="TreeGrafter"/>
</dbReference>
<dbReference type="GO" id="GO:0016787">
    <property type="term" value="F:hydrolase activity"/>
    <property type="evidence" value="ECO:0007669"/>
    <property type="project" value="InterPro"/>
</dbReference>
<dbReference type="RefSeq" id="WP_136781293.1">
    <property type="nucleotide sequence ID" value="NZ_SWCO01000002.1"/>
</dbReference>
<dbReference type="SUPFAM" id="SSF51556">
    <property type="entry name" value="Metallo-dependent hydrolases"/>
    <property type="match status" value="1"/>
</dbReference>
<dbReference type="AlphaFoldDB" id="A0A4U0ZJA5"/>
<dbReference type="Pfam" id="PF04909">
    <property type="entry name" value="Amidohydro_2"/>
    <property type="match status" value="1"/>
</dbReference>
<dbReference type="PANTHER" id="PTHR21240">
    <property type="entry name" value="2-AMINO-3-CARBOXYLMUCONATE-6-SEMIALDEHYDE DECARBOXYLASE"/>
    <property type="match status" value="1"/>
</dbReference>
<dbReference type="InterPro" id="IPR032466">
    <property type="entry name" value="Metal_Hydrolase"/>
</dbReference>
<name>A0A4U0ZJA5_9ALTE</name>
<dbReference type="EMBL" id="SWCO01000002">
    <property type="protein sequence ID" value="TKB04275.1"/>
    <property type="molecule type" value="Genomic_DNA"/>
</dbReference>
<protein>
    <recommendedName>
        <fullName evidence="2">Amidohydrolase-related domain-containing protein</fullName>
    </recommendedName>
</protein>
<comment type="caution">
    <text evidence="3">The sequence shown here is derived from an EMBL/GenBank/DDBJ whole genome shotgun (WGS) entry which is preliminary data.</text>
</comment>
<evidence type="ECO:0000313" key="3">
    <source>
        <dbReference type="EMBL" id="TKB04275.1"/>
    </source>
</evidence>